<dbReference type="Proteomes" id="UP001634394">
    <property type="component" value="Unassembled WGS sequence"/>
</dbReference>
<proteinExistence type="predicted"/>
<reference evidence="3 4" key="1">
    <citation type="submission" date="2024-11" db="EMBL/GenBank/DDBJ databases">
        <title>Chromosome-level genome assembly of the freshwater bivalve Anodonta woodiana.</title>
        <authorList>
            <person name="Chen X."/>
        </authorList>
    </citation>
    <scope>NUCLEOTIDE SEQUENCE [LARGE SCALE GENOMIC DNA]</scope>
    <source>
        <strain evidence="3">MN2024</strain>
        <tissue evidence="3">Gills</tissue>
    </source>
</reference>
<dbReference type="EMBL" id="JBJQND010000013">
    <property type="protein sequence ID" value="KAL3858317.1"/>
    <property type="molecule type" value="Genomic_DNA"/>
</dbReference>
<feature type="signal peptide" evidence="2">
    <location>
        <begin position="1"/>
        <end position="24"/>
    </location>
</feature>
<gene>
    <name evidence="3" type="ORF">ACJMK2_012911</name>
</gene>
<evidence type="ECO:0000256" key="1">
    <source>
        <dbReference type="SAM" id="MobiDB-lite"/>
    </source>
</evidence>
<sequence length="168" mass="18644">MAGCLKCPFICLSIFLLVLPLVCSKDEKSNGKNDAKESVQNLLKDVKERRQQSKDTHIKGSGGIEQGQTNDDGNMSIQDCENKYELILAKNDDKGGGSCYLHKMNDRVYQKDCLGIKTEEEIKIDYTYGKEIQNKTLLSSIKGIEGCKGTPVIEMIETSVKNIGFDGK</sequence>
<name>A0ABD3V9Q3_SINWO</name>
<protein>
    <submittedName>
        <fullName evidence="3">Uncharacterized protein</fullName>
    </submittedName>
</protein>
<keyword evidence="2" id="KW-0732">Signal</keyword>
<feature type="chain" id="PRO_5044772180" evidence="2">
    <location>
        <begin position="25"/>
        <end position="168"/>
    </location>
</feature>
<feature type="region of interest" description="Disordered" evidence="1">
    <location>
        <begin position="47"/>
        <end position="73"/>
    </location>
</feature>
<evidence type="ECO:0000256" key="2">
    <source>
        <dbReference type="SAM" id="SignalP"/>
    </source>
</evidence>
<dbReference type="AlphaFoldDB" id="A0ABD3V9Q3"/>
<evidence type="ECO:0000313" key="3">
    <source>
        <dbReference type="EMBL" id="KAL3858317.1"/>
    </source>
</evidence>
<feature type="compositionally biased region" description="Basic and acidic residues" evidence="1">
    <location>
        <begin position="47"/>
        <end position="58"/>
    </location>
</feature>
<keyword evidence="4" id="KW-1185">Reference proteome</keyword>
<accession>A0ABD3V9Q3</accession>
<organism evidence="3 4">
    <name type="scientific">Sinanodonta woodiana</name>
    <name type="common">Chinese pond mussel</name>
    <name type="synonym">Anodonta woodiana</name>
    <dbReference type="NCBI Taxonomy" id="1069815"/>
    <lineage>
        <taxon>Eukaryota</taxon>
        <taxon>Metazoa</taxon>
        <taxon>Spiralia</taxon>
        <taxon>Lophotrochozoa</taxon>
        <taxon>Mollusca</taxon>
        <taxon>Bivalvia</taxon>
        <taxon>Autobranchia</taxon>
        <taxon>Heteroconchia</taxon>
        <taxon>Palaeoheterodonta</taxon>
        <taxon>Unionida</taxon>
        <taxon>Unionoidea</taxon>
        <taxon>Unionidae</taxon>
        <taxon>Unioninae</taxon>
        <taxon>Sinanodonta</taxon>
    </lineage>
</organism>
<comment type="caution">
    <text evidence="3">The sequence shown here is derived from an EMBL/GenBank/DDBJ whole genome shotgun (WGS) entry which is preliminary data.</text>
</comment>
<evidence type="ECO:0000313" key="4">
    <source>
        <dbReference type="Proteomes" id="UP001634394"/>
    </source>
</evidence>